<dbReference type="SUPFAM" id="SSF53448">
    <property type="entry name" value="Nucleotide-diphospho-sugar transferases"/>
    <property type="match status" value="1"/>
</dbReference>
<dbReference type="PANTHER" id="PTHR43646:SF2">
    <property type="entry name" value="GLYCOSYLTRANSFERASE 2-LIKE DOMAIN-CONTAINING PROTEIN"/>
    <property type="match status" value="1"/>
</dbReference>
<dbReference type="RefSeq" id="WP_007415676.1">
    <property type="nucleotide sequence ID" value="NZ_ABOX02000018.1"/>
</dbReference>
<evidence type="ECO:0000256" key="7">
    <source>
        <dbReference type="ARBA" id="ARBA00023136"/>
    </source>
</evidence>
<feature type="transmembrane region" description="Helical" evidence="8">
    <location>
        <begin position="77"/>
        <end position="101"/>
    </location>
</feature>
<gene>
    <name evidence="10" type="ORF">Cflav_PD2992</name>
</gene>
<feature type="transmembrane region" description="Helical" evidence="8">
    <location>
        <begin position="247"/>
        <end position="270"/>
    </location>
</feature>
<feature type="transmembrane region" description="Helical" evidence="8">
    <location>
        <begin position="44"/>
        <end position="65"/>
    </location>
</feature>
<dbReference type="STRING" id="320771.Cflav_PD2992"/>
<proteinExistence type="predicted"/>
<evidence type="ECO:0000256" key="6">
    <source>
        <dbReference type="ARBA" id="ARBA00022989"/>
    </source>
</evidence>
<keyword evidence="3" id="KW-0328">Glycosyltransferase</keyword>
<dbReference type="GO" id="GO:0005886">
    <property type="term" value="C:plasma membrane"/>
    <property type="evidence" value="ECO:0007669"/>
    <property type="project" value="UniProtKB-SubCell"/>
</dbReference>
<dbReference type="Pfam" id="PF03706">
    <property type="entry name" value="LPG_synthase_TM"/>
    <property type="match status" value="1"/>
</dbReference>
<evidence type="ECO:0000256" key="1">
    <source>
        <dbReference type="ARBA" id="ARBA00004651"/>
    </source>
</evidence>
<evidence type="ECO:0000256" key="8">
    <source>
        <dbReference type="SAM" id="Phobius"/>
    </source>
</evidence>
<comment type="caution">
    <text evidence="10">The sequence shown here is derived from an EMBL/GenBank/DDBJ whole genome shotgun (WGS) entry which is preliminary data.</text>
</comment>
<organism evidence="10 11">
    <name type="scientific">Pedosphaera parvula (strain Ellin514)</name>
    <dbReference type="NCBI Taxonomy" id="320771"/>
    <lineage>
        <taxon>Bacteria</taxon>
        <taxon>Pseudomonadati</taxon>
        <taxon>Verrucomicrobiota</taxon>
        <taxon>Pedosphaerae</taxon>
        <taxon>Pedosphaerales</taxon>
        <taxon>Pedosphaeraceae</taxon>
        <taxon>Pedosphaera</taxon>
    </lineage>
</organism>
<keyword evidence="2" id="KW-1003">Cell membrane</keyword>
<keyword evidence="5 8" id="KW-0812">Transmembrane</keyword>
<dbReference type="InterPro" id="IPR026461">
    <property type="entry name" value="Trfase_2_rSAM/seldom_assoc"/>
</dbReference>
<feature type="transmembrane region" description="Helical" evidence="8">
    <location>
        <begin position="290"/>
        <end position="312"/>
    </location>
</feature>
<dbReference type="InterPro" id="IPR022791">
    <property type="entry name" value="L-PG_synthase/AglD"/>
</dbReference>
<dbReference type="InterPro" id="IPR029044">
    <property type="entry name" value="Nucleotide-diphossugar_trans"/>
</dbReference>
<comment type="subcellular location">
    <subcellularLocation>
        <location evidence="1">Cell membrane</location>
        <topology evidence="1">Multi-pass membrane protein</topology>
    </subcellularLocation>
</comment>
<dbReference type="PANTHER" id="PTHR43646">
    <property type="entry name" value="GLYCOSYLTRANSFERASE"/>
    <property type="match status" value="1"/>
</dbReference>
<evidence type="ECO:0000256" key="2">
    <source>
        <dbReference type="ARBA" id="ARBA00022475"/>
    </source>
</evidence>
<protein>
    <submittedName>
        <fullName evidence="10">Glycosyl transferase family 2</fullName>
    </submittedName>
</protein>
<dbReference type="AlphaFoldDB" id="B9XIN3"/>
<feature type="transmembrane region" description="Helical" evidence="8">
    <location>
        <begin position="131"/>
        <end position="150"/>
    </location>
</feature>
<feature type="transmembrane region" description="Helical" evidence="8">
    <location>
        <begin position="162"/>
        <end position="184"/>
    </location>
</feature>
<dbReference type="CDD" id="cd02522">
    <property type="entry name" value="GT_2_like_a"/>
    <property type="match status" value="1"/>
</dbReference>
<dbReference type="InterPro" id="IPR001173">
    <property type="entry name" value="Glyco_trans_2-like"/>
</dbReference>
<dbReference type="Pfam" id="PF00535">
    <property type="entry name" value="Glycos_transf_2"/>
    <property type="match status" value="1"/>
</dbReference>
<dbReference type="Proteomes" id="UP000003688">
    <property type="component" value="Unassembled WGS sequence"/>
</dbReference>
<sequence>MDEPTRKRAPLWFKLGSAVTACAAIFFVFRHVDMSDLVRTFHHAHPGWLLVSIAFYGIVFPPSAWRWHLMLRLTGNAVHFGATFTMSLIGHFFYTLLFGVAGGDLAKSALYASWYQLPLPEILAAAPLDRLLGFGGLIIFIILSFSLAAWNGAFFQLNTSSLHISTAWILITLVLIGLAVALFMKFGRIPGVAKWLQALRFSLAQMMVSKSIVLQGVACGFLVQVGLAGSLALSLQAVSHTEIPWGQLLWTFPIICIISAVPFTVAGLGFREGAALSLLGLYGISPADAVAASLLTLVGRLAWAAVGGMVLWKERQFQTKSRPLPRTISVIIPTYNEAQCLPETIHHARAIPEVSEIIVVDGGSKDGTREVAAALGCKVMQCAPGRGGQMRLGAAQASGDIVLLLHADTWLSANAGRAAISCLRDVHVAGGGFWKQFRAAPALLLGSRLKCAIRLYLGRRILGDQTMFFRRETLESVGGVPDMPLMEEFELCRRLRRVGRIALAESTVLTSARRFTRRGVIRTYLLMWRVTWRYRLGASPQELRKLYEQP</sequence>
<feature type="transmembrane region" description="Helical" evidence="8">
    <location>
        <begin position="212"/>
        <end position="235"/>
    </location>
</feature>
<feature type="domain" description="Glycosyltransferase 2-like" evidence="9">
    <location>
        <begin position="329"/>
        <end position="414"/>
    </location>
</feature>
<dbReference type="EMBL" id="ABOX02000018">
    <property type="protein sequence ID" value="EEF60296.1"/>
    <property type="molecule type" value="Genomic_DNA"/>
</dbReference>
<dbReference type="Gene3D" id="3.90.550.10">
    <property type="entry name" value="Spore Coat Polysaccharide Biosynthesis Protein SpsA, Chain A"/>
    <property type="match status" value="1"/>
</dbReference>
<evidence type="ECO:0000256" key="3">
    <source>
        <dbReference type="ARBA" id="ARBA00022676"/>
    </source>
</evidence>
<feature type="transmembrane region" description="Helical" evidence="8">
    <location>
        <begin position="12"/>
        <end position="32"/>
    </location>
</feature>
<evidence type="ECO:0000313" key="10">
    <source>
        <dbReference type="EMBL" id="EEF60296.1"/>
    </source>
</evidence>
<name>B9XIN3_PEDPL</name>
<keyword evidence="11" id="KW-1185">Reference proteome</keyword>
<keyword evidence="7 8" id="KW-0472">Membrane</keyword>
<dbReference type="GO" id="GO:0016757">
    <property type="term" value="F:glycosyltransferase activity"/>
    <property type="evidence" value="ECO:0007669"/>
    <property type="project" value="UniProtKB-KW"/>
</dbReference>
<evidence type="ECO:0000259" key="9">
    <source>
        <dbReference type="Pfam" id="PF00535"/>
    </source>
</evidence>
<dbReference type="OrthoDB" id="396512at2"/>
<keyword evidence="4 10" id="KW-0808">Transferase</keyword>
<evidence type="ECO:0000313" key="11">
    <source>
        <dbReference type="Proteomes" id="UP000003688"/>
    </source>
</evidence>
<keyword evidence="6 8" id="KW-1133">Transmembrane helix</keyword>
<accession>B9XIN3</accession>
<reference evidence="10 11" key="1">
    <citation type="journal article" date="2011" name="J. Bacteriol.">
        <title>Genome sequence of 'Pedosphaera parvula' Ellin514, an aerobic Verrucomicrobial isolate from pasture soil.</title>
        <authorList>
            <person name="Kant R."/>
            <person name="van Passel M.W."/>
            <person name="Sangwan P."/>
            <person name="Palva A."/>
            <person name="Lucas S."/>
            <person name="Copeland A."/>
            <person name="Lapidus A."/>
            <person name="Glavina Del Rio T."/>
            <person name="Dalin E."/>
            <person name="Tice H."/>
            <person name="Bruce D."/>
            <person name="Goodwin L."/>
            <person name="Pitluck S."/>
            <person name="Chertkov O."/>
            <person name="Larimer F.W."/>
            <person name="Land M.L."/>
            <person name="Hauser L."/>
            <person name="Brettin T.S."/>
            <person name="Detter J.C."/>
            <person name="Han S."/>
            <person name="de Vos W.M."/>
            <person name="Janssen P.H."/>
            <person name="Smidt H."/>
        </authorList>
    </citation>
    <scope>NUCLEOTIDE SEQUENCE [LARGE SCALE GENOMIC DNA]</scope>
    <source>
        <strain evidence="10 11">Ellin514</strain>
    </source>
</reference>
<evidence type="ECO:0000256" key="4">
    <source>
        <dbReference type="ARBA" id="ARBA00022679"/>
    </source>
</evidence>
<dbReference type="NCBIfam" id="TIGR04283">
    <property type="entry name" value="glyco_like_mftF"/>
    <property type="match status" value="1"/>
</dbReference>
<evidence type="ECO:0000256" key="5">
    <source>
        <dbReference type="ARBA" id="ARBA00022692"/>
    </source>
</evidence>